<dbReference type="Proteomes" id="UP000652761">
    <property type="component" value="Unassembled WGS sequence"/>
</dbReference>
<accession>A0A843WN43</accession>
<protein>
    <submittedName>
        <fullName evidence="1">Uncharacterized protein</fullName>
    </submittedName>
</protein>
<sequence>MDEERLLAKSVQYMGRREMARNLHNNESESCCQSRGQQAYKWEKELKQPTTFQVVFDKIHKKKGMDKYISDRAREVVYAGEEEQQKLDPEVCVAASGAPNKAHVYGFALNMDTSCSALDLLLTQAQMAAALQAQVQAQAQAPAYGTGIGGTSMMEWFSG</sequence>
<keyword evidence="2" id="KW-1185">Reference proteome</keyword>
<dbReference type="EMBL" id="NMUH01003501">
    <property type="protein sequence ID" value="MQM05925.1"/>
    <property type="molecule type" value="Genomic_DNA"/>
</dbReference>
<reference evidence="1" key="1">
    <citation type="submission" date="2017-07" db="EMBL/GenBank/DDBJ databases">
        <title>Taro Niue Genome Assembly and Annotation.</title>
        <authorList>
            <person name="Atibalentja N."/>
            <person name="Keating K."/>
            <person name="Fields C.J."/>
        </authorList>
    </citation>
    <scope>NUCLEOTIDE SEQUENCE</scope>
    <source>
        <strain evidence="1">Niue_2</strain>
        <tissue evidence="1">Leaf</tissue>
    </source>
</reference>
<gene>
    <name evidence="1" type="ORF">Taro_038741</name>
</gene>
<proteinExistence type="predicted"/>
<comment type="caution">
    <text evidence="1">The sequence shown here is derived from an EMBL/GenBank/DDBJ whole genome shotgun (WGS) entry which is preliminary data.</text>
</comment>
<organism evidence="1 2">
    <name type="scientific">Colocasia esculenta</name>
    <name type="common">Wild taro</name>
    <name type="synonym">Arum esculentum</name>
    <dbReference type="NCBI Taxonomy" id="4460"/>
    <lineage>
        <taxon>Eukaryota</taxon>
        <taxon>Viridiplantae</taxon>
        <taxon>Streptophyta</taxon>
        <taxon>Embryophyta</taxon>
        <taxon>Tracheophyta</taxon>
        <taxon>Spermatophyta</taxon>
        <taxon>Magnoliopsida</taxon>
        <taxon>Liliopsida</taxon>
        <taxon>Araceae</taxon>
        <taxon>Aroideae</taxon>
        <taxon>Colocasieae</taxon>
        <taxon>Colocasia</taxon>
    </lineage>
</organism>
<name>A0A843WN43_COLES</name>
<dbReference type="AlphaFoldDB" id="A0A843WN43"/>
<evidence type="ECO:0000313" key="1">
    <source>
        <dbReference type="EMBL" id="MQM05925.1"/>
    </source>
</evidence>
<evidence type="ECO:0000313" key="2">
    <source>
        <dbReference type="Proteomes" id="UP000652761"/>
    </source>
</evidence>